<evidence type="ECO:0000256" key="2">
    <source>
        <dbReference type="ARBA" id="ARBA00009773"/>
    </source>
</evidence>
<evidence type="ECO:0000256" key="5">
    <source>
        <dbReference type="ARBA" id="ARBA00022692"/>
    </source>
</evidence>
<dbReference type="STRING" id="994479.GCA_000194155_06633"/>
<evidence type="ECO:0000313" key="9">
    <source>
        <dbReference type="EMBL" id="PKW15627.1"/>
    </source>
</evidence>
<feature type="transmembrane region" description="Helical" evidence="8">
    <location>
        <begin position="281"/>
        <end position="297"/>
    </location>
</feature>
<dbReference type="InterPro" id="IPR002549">
    <property type="entry name" value="AI-2E-like"/>
</dbReference>
<dbReference type="PANTHER" id="PTHR21716">
    <property type="entry name" value="TRANSMEMBRANE PROTEIN"/>
    <property type="match status" value="1"/>
</dbReference>
<feature type="transmembrane region" description="Helical" evidence="8">
    <location>
        <begin position="78"/>
        <end position="100"/>
    </location>
</feature>
<dbReference type="RefSeq" id="WP_010313642.1">
    <property type="nucleotide sequence ID" value="NZ_CP061007.1"/>
</dbReference>
<keyword evidence="4" id="KW-1003">Cell membrane</keyword>
<dbReference type="PANTHER" id="PTHR21716:SF53">
    <property type="entry name" value="PERMEASE PERM-RELATED"/>
    <property type="match status" value="1"/>
</dbReference>
<keyword evidence="3" id="KW-0813">Transport</keyword>
<keyword evidence="7 8" id="KW-0472">Membrane</keyword>
<sequence>MNGADDGEVPASSASGRPGLTLLDHAKIACVYLLVGVFAVLAFNVREMLVLIFLGFFLALGVEPVVAWLHRHGWRRGLALLVLVVGIALVVGALVLLAVVPAVGQLGQLAAHIPEYLSSIGAKFGGGAELRKHLDDPSVQEQVKNTVSAISNVVTSSLAAGFAAIGVFLGGIFAACTAGALMVYFSLAMPRIAGAMQRGAVGHPGRAEALRAAMGRVGGYVTGQAGVCLCAGIASYLFFLIAGVPYPVLLALVVAVLDAVPQVGATLASLVGIFVALSQSLWLAVATLIFFCLYQMVENYLIAPRIFAKTVELSPLGAFLAILLGAALAGVLGALTALPIAAALKVLIRQYRAEHPARST</sequence>
<dbReference type="EMBL" id="PJNB01000001">
    <property type="protein sequence ID" value="PKW15627.1"/>
    <property type="molecule type" value="Genomic_DNA"/>
</dbReference>
<keyword evidence="6 8" id="KW-1133">Transmembrane helix</keyword>
<evidence type="ECO:0000256" key="7">
    <source>
        <dbReference type="ARBA" id="ARBA00023136"/>
    </source>
</evidence>
<dbReference type="GO" id="GO:0005886">
    <property type="term" value="C:plasma membrane"/>
    <property type="evidence" value="ECO:0007669"/>
    <property type="project" value="UniProtKB-SubCell"/>
</dbReference>
<accession>A0A2N3XY81</accession>
<comment type="subcellular location">
    <subcellularLocation>
        <location evidence="1">Cell membrane</location>
        <topology evidence="1">Multi-pass membrane protein</topology>
    </subcellularLocation>
</comment>
<evidence type="ECO:0000256" key="1">
    <source>
        <dbReference type="ARBA" id="ARBA00004651"/>
    </source>
</evidence>
<proteinExistence type="inferred from homology"/>
<dbReference type="GO" id="GO:0055085">
    <property type="term" value="P:transmembrane transport"/>
    <property type="evidence" value="ECO:0007669"/>
    <property type="project" value="TreeGrafter"/>
</dbReference>
<protein>
    <submittedName>
        <fullName evidence="9">PurR-regulated permease PerM</fullName>
    </submittedName>
</protein>
<dbReference type="AlphaFoldDB" id="A0A2N3XY81"/>
<feature type="transmembrane region" description="Helical" evidence="8">
    <location>
        <begin position="317"/>
        <end position="348"/>
    </location>
</feature>
<comment type="caution">
    <text evidence="9">The sequence shown here is derived from an EMBL/GenBank/DDBJ whole genome shotgun (WGS) entry which is preliminary data.</text>
</comment>
<dbReference type="OrthoDB" id="4016357at2"/>
<organism evidence="9 10">
    <name type="scientific">Saccharopolyspora spinosa</name>
    <dbReference type="NCBI Taxonomy" id="60894"/>
    <lineage>
        <taxon>Bacteria</taxon>
        <taxon>Bacillati</taxon>
        <taxon>Actinomycetota</taxon>
        <taxon>Actinomycetes</taxon>
        <taxon>Pseudonocardiales</taxon>
        <taxon>Pseudonocardiaceae</taxon>
        <taxon>Saccharopolyspora</taxon>
    </lineage>
</organism>
<comment type="similarity">
    <text evidence="2">Belongs to the autoinducer-2 exporter (AI-2E) (TC 2.A.86) family.</text>
</comment>
<evidence type="ECO:0000256" key="4">
    <source>
        <dbReference type="ARBA" id="ARBA00022475"/>
    </source>
</evidence>
<keyword evidence="5 8" id="KW-0812">Transmembrane</keyword>
<dbReference type="Proteomes" id="UP000233786">
    <property type="component" value="Unassembled WGS sequence"/>
</dbReference>
<name>A0A2N3XY81_SACSN</name>
<keyword evidence="10" id="KW-1185">Reference proteome</keyword>
<evidence type="ECO:0000256" key="6">
    <source>
        <dbReference type="ARBA" id="ARBA00022989"/>
    </source>
</evidence>
<evidence type="ECO:0000256" key="8">
    <source>
        <dbReference type="SAM" id="Phobius"/>
    </source>
</evidence>
<evidence type="ECO:0000313" key="10">
    <source>
        <dbReference type="Proteomes" id="UP000233786"/>
    </source>
</evidence>
<feature type="transmembrane region" description="Helical" evidence="8">
    <location>
        <begin position="162"/>
        <end position="187"/>
    </location>
</feature>
<evidence type="ECO:0000256" key="3">
    <source>
        <dbReference type="ARBA" id="ARBA00022448"/>
    </source>
</evidence>
<dbReference type="Pfam" id="PF01594">
    <property type="entry name" value="AI-2E_transport"/>
    <property type="match status" value="1"/>
</dbReference>
<feature type="transmembrane region" description="Helical" evidence="8">
    <location>
        <begin position="26"/>
        <end position="43"/>
    </location>
</feature>
<reference evidence="9" key="1">
    <citation type="submission" date="2017-12" db="EMBL/GenBank/DDBJ databases">
        <title>Sequencing the genomes of 1000 Actinobacteria strains.</title>
        <authorList>
            <person name="Klenk H.-P."/>
        </authorList>
    </citation>
    <scope>NUCLEOTIDE SEQUENCE [LARGE SCALE GENOMIC DNA]</scope>
    <source>
        <strain evidence="9">DSM 44228</strain>
    </source>
</reference>
<feature type="transmembrane region" description="Helical" evidence="8">
    <location>
        <begin position="49"/>
        <end position="69"/>
    </location>
</feature>
<gene>
    <name evidence="9" type="ORF">A8926_3369</name>
</gene>